<dbReference type="Proteomes" id="UP000292052">
    <property type="component" value="Unassembled WGS sequence"/>
</dbReference>
<evidence type="ECO:0000259" key="2">
    <source>
        <dbReference type="Pfam" id="PF21788"/>
    </source>
</evidence>
<dbReference type="Pfam" id="PF21788">
    <property type="entry name" value="TNP-like_GBD"/>
    <property type="match status" value="1"/>
</dbReference>
<name>A0A482W534_ASBVE</name>
<evidence type="ECO:0000259" key="3">
    <source>
        <dbReference type="Pfam" id="PF21789"/>
    </source>
</evidence>
<feature type="domain" description="Transposable element P transposase-like RNase H C-terminal" evidence="3">
    <location>
        <begin position="241"/>
        <end position="274"/>
    </location>
</feature>
<feature type="non-terminal residue" evidence="4">
    <location>
        <position position="307"/>
    </location>
</feature>
<protein>
    <recommendedName>
        <fullName evidence="6">Transposable element P transposase</fullName>
    </recommendedName>
</protein>
<evidence type="ECO:0008006" key="6">
    <source>
        <dbReference type="Google" id="ProtNLM"/>
    </source>
</evidence>
<dbReference type="InterPro" id="IPR048367">
    <property type="entry name" value="TNP-like_RNaseH_C"/>
</dbReference>
<dbReference type="STRING" id="1661398.A0A482W534"/>
<evidence type="ECO:0000313" key="4">
    <source>
        <dbReference type="EMBL" id="RZC40252.1"/>
    </source>
</evidence>
<dbReference type="OrthoDB" id="7474070at2759"/>
<dbReference type="InterPro" id="IPR048366">
    <property type="entry name" value="TNP-like_GBD"/>
</dbReference>
<dbReference type="InterPro" id="IPR048365">
    <property type="entry name" value="TNP-like_RNaseH_N"/>
</dbReference>
<proteinExistence type="predicted"/>
<keyword evidence="5" id="KW-1185">Reference proteome</keyword>
<accession>A0A482W534</accession>
<sequence length="307" mass="34576">MLKGIHRQWKQAVAFAFSKGPIKAKDLKPLLVSKIGFEVMATVCDQGGSNQAVINSLLRDTDEYCKKKNIENTFDGFLIDDVDIIVLYDVPHLFKGLRNNLLSKDLHFQMNACWDHIEKFYLLDKTESTRLCPKLSDGHIYAAKLNKMKVSVTTQVFSHSVGELNKYTKTDYDLPLAAEDTADFILFIDELFDSLNCNTKTAPDGKPLRGGVSLTSGHEEFWLKALEILKSMKLQYILPRAINQDCLENFFASLRGHGRFDSMPDASQFIVSFKALLVNKFLSTHSPGANCENDFTVGASDNLRCFL</sequence>
<evidence type="ECO:0000313" key="5">
    <source>
        <dbReference type="Proteomes" id="UP000292052"/>
    </source>
</evidence>
<feature type="domain" description="Transposable element P transposase-like GTP-binding insertion" evidence="2">
    <location>
        <begin position="92"/>
        <end position="201"/>
    </location>
</feature>
<dbReference type="AlphaFoldDB" id="A0A482W534"/>
<reference evidence="4 5" key="1">
    <citation type="submission" date="2017-03" db="EMBL/GenBank/DDBJ databases">
        <title>Genome of the blue death feigning beetle - Asbolus verrucosus.</title>
        <authorList>
            <person name="Rider S.D."/>
        </authorList>
    </citation>
    <scope>NUCLEOTIDE SEQUENCE [LARGE SCALE GENOMIC DNA]</scope>
    <source>
        <strain evidence="4">Butters</strain>
        <tissue evidence="4">Head and leg muscle</tissue>
    </source>
</reference>
<gene>
    <name evidence="4" type="ORF">BDFB_011654</name>
</gene>
<evidence type="ECO:0000259" key="1">
    <source>
        <dbReference type="Pfam" id="PF21787"/>
    </source>
</evidence>
<dbReference type="EMBL" id="QDEB01027604">
    <property type="protein sequence ID" value="RZC40252.1"/>
    <property type="molecule type" value="Genomic_DNA"/>
</dbReference>
<dbReference type="Pfam" id="PF21787">
    <property type="entry name" value="TNP-like_RNaseH_N"/>
    <property type="match status" value="1"/>
</dbReference>
<feature type="domain" description="Transposable element P transposase-like RNase H" evidence="1">
    <location>
        <begin position="1"/>
        <end position="57"/>
    </location>
</feature>
<dbReference type="Pfam" id="PF21789">
    <property type="entry name" value="TNP-like_RNaseH_C"/>
    <property type="match status" value="1"/>
</dbReference>
<comment type="caution">
    <text evidence="4">The sequence shown here is derived from an EMBL/GenBank/DDBJ whole genome shotgun (WGS) entry which is preliminary data.</text>
</comment>
<organism evidence="4 5">
    <name type="scientific">Asbolus verrucosus</name>
    <name type="common">Desert ironclad beetle</name>
    <dbReference type="NCBI Taxonomy" id="1661398"/>
    <lineage>
        <taxon>Eukaryota</taxon>
        <taxon>Metazoa</taxon>
        <taxon>Ecdysozoa</taxon>
        <taxon>Arthropoda</taxon>
        <taxon>Hexapoda</taxon>
        <taxon>Insecta</taxon>
        <taxon>Pterygota</taxon>
        <taxon>Neoptera</taxon>
        <taxon>Endopterygota</taxon>
        <taxon>Coleoptera</taxon>
        <taxon>Polyphaga</taxon>
        <taxon>Cucujiformia</taxon>
        <taxon>Tenebrionidae</taxon>
        <taxon>Pimeliinae</taxon>
        <taxon>Asbolus</taxon>
    </lineage>
</organism>